<accession>I3VTL6</accession>
<name>I3VTL6_THESW</name>
<dbReference type="InterPro" id="IPR013024">
    <property type="entry name" value="GGCT-like"/>
</dbReference>
<dbReference type="Gene3D" id="3.10.490.10">
    <property type="entry name" value="Gamma-glutamyl cyclotransferase-like"/>
    <property type="match status" value="1"/>
</dbReference>
<dbReference type="RefSeq" id="WP_014757765.1">
    <property type="nucleotide sequence ID" value="NC_017992.1"/>
</dbReference>
<protein>
    <submittedName>
        <fullName evidence="4">AIG2 family protein</fullName>
    </submittedName>
</protein>
<dbReference type="PATRIC" id="fig|1094508.3.peg.848"/>
<evidence type="ECO:0000313" key="4">
    <source>
        <dbReference type="EMBL" id="AFK85861.1"/>
    </source>
</evidence>
<feature type="binding site" evidence="3">
    <location>
        <begin position="3"/>
        <end position="8"/>
    </location>
    <ligand>
        <name>substrate</name>
    </ligand>
</feature>
<dbReference type="PANTHER" id="PTHR12935:SF0">
    <property type="entry name" value="GAMMA-GLUTAMYLCYCLOTRANSFERASE"/>
    <property type="match status" value="1"/>
</dbReference>
<dbReference type="GO" id="GO:0003839">
    <property type="term" value="F:gamma-glutamylcyclotransferase activity"/>
    <property type="evidence" value="ECO:0007669"/>
    <property type="project" value="InterPro"/>
</dbReference>
<dbReference type="AlphaFoldDB" id="I3VTL6"/>
<gene>
    <name evidence="4" type="ordered locus">Tsac_0839</name>
</gene>
<evidence type="ECO:0000256" key="3">
    <source>
        <dbReference type="PIRSR" id="PIRSR617939-2"/>
    </source>
</evidence>
<dbReference type="InterPro" id="IPR036568">
    <property type="entry name" value="GGCT-like_sf"/>
</dbReference>
<dbReference type="EMBL" id="CP003184">
    <property type="protein sequence ID" value="AFK85861.1"/>
    <property type="molecule type" value="Genomic_DNA"/>
</dbReference>
<proteinExistence type="predicted"/>
<dbReference type="KEGG" id="tsh:Tsac_0839"/>
<dbReference type="BioCyc" id="TSAC1094508:GLMA-849-MONOMER"/>
<dbReference type="PANTHER" id="PTHR12935">
    <property type="entry name" value="GAMMA-GLUTAMYLCYCLOTRANSFERASE"/>
    <property type="match status" value="1"/>
</dbReference>
<feature type="active site" description="Proton acceptor" evidence="2">
    <location>
        <position position="79"/>
    </location>
</feature>
<dbReference type="Proteomes" id="UP000006178">
    <property type="component" value="Chromosome"/>
</dbReference>
<dbReference type="SUPFAM" id="SSF110857">
    <property type="entry name" value="Gamma-glutamyl cyclotransferase-like"/>
    <property type="match status" value="1"/>
</dbReference>
<reference evidence="4 5" key="1">
    <citation type="journal article" date="2014" name="Appl. Environ. Microbiol.">
        <title>Profile of Secreted Hydrolases, Associated Proteins, and SlpA in Thermoanaerobacterium saccharolyticum during the Degradation of Hemicellulose.</title>
        <authorList>
            <person name="Currie D.H."/>
            <person name="Guss A.M."/>
            <person name="Herring C.D."/>
            <person name="Giannone R.J."/>
            <person name="Johnson C.M."/>
            <person name="Lankford P.K."/>
            <person name="Brown S.D."/>
            <person name="Hettich R.L."/>
            <person name="Lynd L.R."/>
        </authorList>
    </citation>
    <scope>NUCLEOTIDE SEQUENCE [LARGE SCALE GENOMIC DNA]</scope>
    <source>
        <strain evidence="5">DSM 8691 / JW/SL-YS485</strain>
    </source>
</reference>
<organism evidence="4 5">
    <name type="scientific">Thermoanaerobacterium saccharolyticum (strain DSM 8691 / JW/SL-YS485)</name>
    <dbReference type="NCBI Taxonomy" id="1094508"/>
    <lineage>
        <taxon>Bacteria</taxon>
        <taxon>Bacillati</taxon>
        <taxon>Bacillota</taxon>
        <taxon>Clostridia</taxon>
        <taxon>Thermoanaerobacterales</taxon>
        <taxon>Thermoanaerobacteraceae</taxon>
        <taxon>Thermoanaerobacterium</taxon>
    </lineage>
</organism>
<dbReference type="CDD" id="cd06661">
    <property type="entry name" value="GGCT_like"/>
    <property type="match status" value="1"/>
</dbReference>
<feature type="binding site" evidence="3">
    <location>
        <position position="122"/>
    </location>
    <ligand>
        <name>substrate</name>
    </ligand>
</feature>
<evidence type="ECO:0000256" key="1">
    <source>
        <dbReference type="ARBA" id="ARBA00023239"/>
    </source>
</evidence>
<dbReference type="eggNOG" id="COG3703">
    <property type="taxonomic scope" value="Bacteria"/>
</dbReference>
<dbReference type="STRING" id="1094508.Tsac_0839"/>
<evidence type="ECO:0000256" key="2">
    <source>
        <dbReference type="PIRSR" id="PIRSR617939-1"/>
    </source>
</evidence>
<evidence type="ECO:0000313" key="5">
    <source>
        <dbReference type="Proteomes" id="UP000006178"/>
    </source>
</evidence>
<keyword evidence="1" id="KW-0456">Lyase</keyword>
<dbReference type="Pfam" id="PF13772">
    <property type="entry name" value="AIG2_2"/>
    <property type="match status" value="1"/>
</dbReference>
<keyword evidence="5" id="KW-1185">Reference proteome</keyword>
<dbReference type="InterPro" id="IPR017939">
    <property type="entry name" value="G-Glutamylcylcotransferase"/>
</dbReference>
<sequence length="148" mass="17309">MWYFAYGSNMDKERMEERGVNFSERKHGFIKGWKLVFNKVASENPIKGYANIEKDDNDIVEGVLYQIEKDGLEILDKKEGVPNHYIKEKLEVWLENEGKVLAYVYIANKDKVKDGLKPSQEYLNHLLKGCDLLSEKYCDKIKNIKTIE</sequence>